<gene>
    <name evidence="1" type="ORF">NKR19_g8796</name>
</gene>
<evidence type="ECO:0000313" key="1">
    <source>
        <dbReference type="EMBL" id="KAJ9134067.1"/>
    </source>
</evidence>
<accession>A0AA38VLN8</accession>
<evidence type="ECO:0000313" key="2">
    <source>
        <dbReference type="Proteomes" id="UP001174691"/>
    </source>
</evidence>
<keyword evidence="2" id="KW-1185">Reference proteome</keyword>
<comment type="caution">
    <text evidence="1">The sequence shown here is derived from an EMBL/GenBank/DDBJ whole genome shotgun (WGS) entry which is preliminary data.</text>
</comment>
<organism evidence="1 2">
    <name type="scientific">Coniochaeta hoffmannii</name>
    <dbReference type="NCBI Taxonomy" id="91930"/>
    <lineage>
        <taxon>Eukaryota</taxon>
        <taxon>Fungi</taxon>
        <taxon>Dikarya</taxon>
        <taxon>Ascomycota</taxon>
        <taxon>Pezizomycotina</taxon>
        <taxon>Sordariomycetes</taxon>
        <taxon>Sordariomycetidae</taxon>
        <taxon>Coniochaetales</taxon>
        <taxon>Coniochaetaceae</taxon>
        <taxon>Coniochaeta</taxon>
    </lineage>
</organism>
<reference evidence="1" key="1">
    <citation type="submission" date="2022-07" db="EMBL/GenBank/DDBJ databases">
        <title>Fungi with potential for degradation of polypropylene.</title>
        <authorList>
            <person name="Gostincar C."/>
        </authorList>
    </citation>
    <scope>NUCLEOTIDE SEQUENCE</scope>
    <source>
        <strain evidence="1">EXF-13287</strain>
    </source>
</reference>
<dbReference type="EMBL" id="JANBVN010000189">
    <property type="protein sequence ID" value="KAJ9134067.1"/>
    <property type="molecule type" value="Genomic_DNA"/>
</dbReference>
<dbReference type="AlphaFoldDB" id="A0AA38VLN8"/>
<sequence length="68" mass="7258">MSTPSSTTEGKVLLPAVGNVGLWAVGQRYAGADGSYQSGSVWGRVSIMFKELFKSHSARESKDQVGPR</sequence>
<name>A0AA38VLN8_9PEZI</name>
<protein>
    <submittedName>
        <fullName evidence="1">Uncharacterized protein</fullName>
    </submittedName>
</protein>
<dbReference type="Proteomes" id="UP001174691">
    <property type="component" value="Unassembled WGS sequence"/>
</dbReference>
<proteinExistence type="predicted"/>